<dbReference type="SUPFAM" id="SSF46894">
    <property type="entry name" value="C-terminal effector domain of the bipartite response regulators"/>
    <property type="match status" value="1"/>
</dbReference>
<dbReference type="InterPro" id="IPR016032">
    <property type="entry name" value="Sig_transdc_resp-reg_C-effctor"/>
</dbReference>
<dbReference type="PROSITE" id="PS50043">
    <property type="entry name" value="HTH_LUXR_2"/>
    <property type="match status" value="1"/>
</dbReference>
<dbReference type="SUPFAM" id="SSF52172">
    <property type="entry name" value="CheY-like"/>
    <property type="match status" value="1"/>
</dbReference>
<dbReference type="InterPro" id="IPR058245">
    <property type="entry name" value="NreC/VraR/RcsB-like_REC"/>
</dbReference>
<dbReference type="AlphaFoldDB" id="A0A542DAV2"/>
<dbReference type="InterPro" id="IPR001789">
    <property type="entry name" value="Sig_transdc_resp-reg_receiver"/>
</dbReference>
<dbReference type="EMBL" id="VFMM01000004">
    <property type="protein sequence ID" value="TQJ00197.1"/>
    <property type="molecule type" value="Genomic_DNA"/>
</dbReference>
<keyword evidence="7" id="KW-1185">Reference proteome</keyword>
<dbReference type="PROSITE" id="PS50110">
    <property type="entry name" value="RESPONSE_REGULATORY"/>
    <property type="match status" value="1"/>
</dbReference>
<evidence type="ECO:0000256" key="3">
    <source>
        <dbReference type="PROSITE-ProRule" id="PRU00169"/>
    </source>
</evidence>
<name>A0A542DAV2_9ACTN</name>
<dbReference type="Pfam" id="PF00072">
    <property type="entry name" value="Response_reg"/>
    <property type="match status" value="1"/>
</dbReference>
<dbReference type="InterPro" id="IPR011006">
    <property type="entry name" value="CheY-like_superfamily"/>
</dbReference>
<dbReference type="CDD" id="cd17535">
    <property type="entry name" value="REC_NarL-like"/>
    <property type="match status" value="1"/>
</dbReference>
<protein>
    <submittedName>
        <fullName evidence="6">LuxR family two component transcriptional regulator</fullName>
    </submittedName>
</protein>
<dbReference type="Proteomes" id="UP000316298">
    <property type="component" value="Unassembled WGS sequence"/>
</dbReference>
<dbReference type="Pfam" id="PF00196">
    <property type="entry name" value="GerE"/>
    <property type="match status" value="1"/>
</dbReference>
<dbReference type="InterPro" id="IPR039420">
    <property type="entry name" value="WalR-like"/>
</dbReference>
<comment type="caution">
    <text evidence="6">The sequence shown here is derived from an EMBL/GenBank/DDBJ whole genome shotgun (WGS) entry which is preliminary data.</text>
</comment>
<dbReference type="PANTHER" id="PTHR43214">
    <property type="entry name" value="TWO-COMPONENT RESPONSE REGULATOR"/>
    <property type="match status" value="1"/>
</dbReference>
<dbReference type="GO" id="GO:0003677">
    <property type="term" value="F:DNA binding"/>
    <property type="evidence" value="ECO:0007669"/>
    <property type="project" value="UniProtKB-KW"/>
</dbReference>
<evidence type="ECO:0000313" key="6">
    <source>
        <dbReference type="EMBL" id="TQJ00197.1"/>
    </source>
</evidence>
<organism evidence="6 7">
    <name type="scientific">Kribbella jejuensis</name>
    <dbReference type="NCBI Taxonomy" id="236068"/>
    <lineage>
        <taxon>Bacteria</taxon>
        <taxon>Bacillati</taxon>
        <taxon>Actinomycetota</taxon>
        <taxon>Actinomycetes</taxon>
        <taxon>Propionibacteriales</taxon>
        <taxon>Kribbellaceae</taxon>
        <taxon>Kribbella</taxon>
    </lineage>
</organism>
<evidence type="ECO:0000259" key="5">
    <source>
        <dbReference type="PROSITE" id="PS50110"/>
    </source>
</evidence>
<evidence type="ECO:0000256" key="1">
    <source>
        <dbReference type="ARBA" id="ARBA00022553"/>
    </source>
</evidence>
<dbReference type="PRINTS" id="PR00038">
    <property type="entry name" value="HTHLUXR"/>
</dbReference>
<evidence type="ECO:0000256" key="2">
    <source>
        <dbReference type="ARBA" id="ARBA00023125"/>
    </source>
</evidence>
<dbReference type="GO" id="GO:0000160">
    <property type="term" value="P:phosphorelay signal transduction system"/>
    <property type="evidence" value="ECO:0007669"/>
    <property type="project" value="InterPro"/>
</dbReference>
<evidence type="ECO:0000313" key="7">
    <source>
        <dbReference type="Proteomes" id="UP000316298"/>
    </source>
</evidence>
<sequence length="226" mass="22759">MTIRVVLADDHPVIRDGLQVLLASVDGISVVGVAANGPEAVRAAVTLKPDVLVMDIHMPGGDGVTAAQEVARVAPTVGVLMLTMLDDEETVRAAVRAGAAGYVLKGASQQQIVRAIETVAAGDAILGSGVARPVLDALAGRSAAPPDPLAGLTPRERQIVELLASGLSTTAIAGRLALTTKTVNNNLSVVFGKLGVANRTEAALLARGVLGSSAPTRDRGPGGFGG</sequence>
<dbReference type="InterPro" id="IPR000792">
    <property type="entry name" value="Tscrpt_reg_LuxR_C"/>
</dbReference>
<keyword evidence="1 3" id="KW-0597">Phosphoprotein</keyword>
<dbReference type="GO" id="GO:0006355">
    <property type="term" value="P:regulation of DNA-templated transcription"/>
    <property type="evidence" value="ECO:0007669"/>
    <property type="project" value="InterPro"/>
</dbReference>
<feature type="modified residue" description="4-aspartylphosphate" evidence="3">
    <location>
        <position position="55"/>
    </location>
</feature>
<feature type="domain" description="HTH luxR-type" evidence="4">
    <location>
        <begin position="145"/>
        <end position="210"/>
    </location>
</feature>
<keyword evidence="2" id="KW-0238">DNA-binding</keyword>
<feature type="domain" description="Response regulatory" evidence="5">
    <location>
        <begin position="4"/>
        <end position="120"/>
    </location>
</feature>
<dbReference type="RefSeq" id="WP_141862757.1">
    <property type="nucleotide sequence ID" value="NZ_BAAAKA010000015.1"/>
</dbReference>
<dbReference type="SMART" id="SM00421">
    <property type="entry name" value="HTH_LUXR"/>
    <property type="match status" value="1"/>
</dbReference>
<evidence type="ECO:0000259" key="4">
    <source>
        <dbReference type="PROSITE" id="PS50043"/>
    </source>
</evidence>
<dbReference type="SMART" id="SM00448">
    <property type="entry name" value="REC"/>
    <property type="match status" value="1"/>
</dbReference>
<accession>A0A542DAV2</accession>
<proteinExistence type="predicted"/>
<gene>
    <name evidence="6" type="ORF">FB475_7190</name>
</gene>
<dbReference type="OrthoDB" id="9808843at2"/>
<dbReference type="Gene3D" id="3.40.50.2300">
    <property type="match status" value="1"/>
</dbReference>
<reference evidence="6 7" key="1">
    <citation type="submission" date="2019-06" db="EMBL/GenBank/DDBJ databases">
        <title>Sequencing the genomes of 1000 actinobacteria strains.</title>
        <authorList>
            <person name="Klenk H.-P."/>
        </authorList>
    </citation>
    <scope>NUCLEOTIDE SEQUENCE [LARGE SCALE GENOMIC DNA]</scope>
    <source>
        <strain evidence="6 7">DSM 17305</strain>
    </source>
</reference>
<dbReference type="CDD" id="cd06170">
    <property type="entry name" value="LuxR_C_like"/>
    <property type="match status" value="1"/>
</dbReference>